<proteinExistence type="predicted"/>
<name>A0A659R3C6_SALET</name>
<dbReference type="AlphaFoldDB" id="A0A659R3C6"/>
<protein>
    <submittedName>
        <fullName evidence="1">2-deoxy-D-gluconate 3-dehydrogenase</fullName>
    </submittedName>
</protein>
<gene>
    <name evidence="1" type="ORF">C9F09_09820</name>
</gene>
<organism evidence="1 2">
    <name type="scientific">Salmonella enterica subsp. enterica serovar Wilhelmsburg</name>
    <dbReference type="NCBI Taxonomy" id="1960126"/>
    <lineage>
        <taxon>Bacteria</taxon>
        <taxon>Pseudomonadati</taxon>
        <taxon>Pseudomonadota</taxon>
        <taxon>Gammaproteobacteria</taxon>
        <taxon>Enterobacterales</taxon>
        <taxon>Enterobacteriaceae</taxon>
        <taxon>Salmonella</taxon>
    </lineage>
</organism>
<evidence type="ECO:0000313" key="2">
    <source>
        <dbReference type="Proteomes" id="UP000298491"/>
    </source>
</evidence>
<reference evidence="1 2" key="1">
    <citation type="submission" date="2018-03" db="EMBL/GenBank/DDBJ databases">
        <title>Non-Typhoidal Salmonella genome sequencing and assembly.</title>
        <authorList>
            <person name="Matchawe C."/>
        </authorList>
    </citation>
    <scope>NUCLEOTIDE SEQUENCE [LARGE SCALE GENOMIC DNA]</scope>
    <source>
        <strain evidence="1 2">35dea</strain>
    </source>
</reference>
<sequence>MILNAYSLEGIVAVVTGCDTGKAQGMAFGLADA</sequence>
<accession>A0A659R3C6</accession>
<evidence type="ECO:0000313" key="1">
    <source>
        <dbReference type="EMBL" id="TGC94353.1"/>
    </source>
</evidence>
<feature type="non-terminal residue" evidence="1">
    <location>
        <position position="33"/>
    </location>
</feature>
<dbReference type="Proteomes" id="UP000298491">
    <property type="component" value="Unassembled WGS sequence"/>
</dbReference>
<comment type="caution">
    <text evidence="1">The sequence shown here is derived from an EMBL/GenBank/DDBJ whole genome shotgun (WGS) entry which is preliminary data.</text>
</comment>
<dbReference type="EMBL" id="PYKB01000653">
    <property type="protein sequence ID" value="TGC94353.1"/>
    <property type="molecule type" value="Genomic_DNA"/>
</dbReference>